<evidence type="ECO:0000313" key="2">
    <source>
        <dbReference type="EMBL" id="WVZ24174.1"/>
    </source>
</evidence>
<sequence>MTPKPTTIRSKALVYITAAAINGIRATLLVYFVSKTLQDVETMYQMVENVMLFIATIMRRLMPYFQSHIVFFKTNYLLQKFDLNLTSELQGIQILEDEWWTLYVDGFFNPKGVGTIIIFERANDVLIENSLQFNFKTSNNQTKYEVIIANLTLVREVGTN</sequence>
<dbReference type="EMBL" id="CP144700">
    <property type="protein sequence ID" value="WVZ24174.1"/>
    <property type="molecule type" value="Genomic_DNA"/>
</dbReference>
<keyword evidence="3" id="KW-1185">Reference proteome</keyword>
<protein>
    <submittedName>
        <fullName evidence="2">Uncharacterized protein</fullName>
    </submittedName>
</protein>
<dbReference type="Proteomes" id="UP001374535">
    <property type="component" value="Chromosome 1"/>
</dbReference>
<organism evidence="2 3">
    <name type="scientific">Vigna mungo</name>
    <name type="common">Black gram</name>
    <name type="synonym">Phaseolus mungo</name>
    <dbReference type="NCBI Taxonomy" id="3915"/>
    <lineage>
        <taxon>Eukaryota</taxon>
        <taxon>Viridiplantae</taxon>
        <taxon>Streptophyta</taxon>
        <taxon>Embryophyta</taxon>
        <taxon>Tracheophyta</taxon>
        <taxon>Spermatophyta</taxon>
        <taxon>Magnoliopsida</taxon>
        <taxon>eudicotyledons</taxon>
        <taxon>Gunneridae</taxon>
        <taxon>Pentapetalae</taxon>
        <taxon>rosids</taxon>
        <taxon>fabids</taxon>
        <taxon>Fabales</taxon>
        <taxon>Fabaceae</taxon>
        <taxon>Papilionoideae</taxon>
        <taxon>50 kb inversion clade</taxon>
        <taxon>NPAAA clade</taxon>
        <taxon>indigoferoid/millettioid clade</taxon>
        <taxon>Phaseoleae</taxon>
        <taxon>Vigna</taxon>
    </lineage>
</organism>
<proteinExistence type="predicted"/>
<feature type="transmembrane region" description="Helical" evidence="1">
    <location>
        <begin position="12"/>
        <end position="32"/>
    </location>
</feature>
<dbReference type="AlphaFoldDB" id="A0AAQ3S9H4"/>
<name>A0AAQ3S9H4_VIGMU</name>
<accession>A0AAQ3S9H4</accession>
<reference evidence="2 3" key="1">
    <citation type="journal article" date="2023" name="Life. Sci Alliance">
        <title>Evolutionary insights into 3D genome organization and epigenetic landscape of Vigna mungo.</title>
        <authorList>
            <person name="Junaid A."/>
            <person name="Singh B."/>
            <person name="Bhatia S."/>
        </authorList>
    </citation>
    <scope>NUCLEOTIDE SEQUENCE [LARGE SCALE GENOMIC DNA]</scope>
    <source>
        <strain evidence="2">Urdbean</strain>
    </source>
</reference>
<keyword evidence="1" id="KW-0472">Membrane</keyword>
<evidence type="ECO:0000256" key="1">
    <source>
        <dbReference type="SAM" id="Phobius"/>
    </source>
</evidence>
<evidence type="ECO:0000313" key="3">
    <source>
        <dbReference type="Proteomes" id="UP001374535"/>
    </source>
</evidence>
<dbReference type="PANTHER" id="PTHR48475:SF2">
    <property type="entry name" value="RIBONUCLEASE H"/>
    <property type="match status" value="1"/>
</dbReference>
<dbReference type="PANTHER" id="PTHR48475">
    <property type="entry name" value="RIBONUCLEASE H"/>
    <property type="match status" value="1"/>
</dbReference>
<keyword evidence="1" id="KW-0812">Transmembrane</keyword>
<gene>
    <name evidence="2" type="ORF">V8G54_002718</name>
</gene>
<keyword evidence="1" id="KW-1133">Transmembrane helix</keyword>